<protein>
    <submittedName>
        <fullName evidence="5">Heavy metal-responsive transcriptional regulator</fullName>
    </submittedName>
</protein>
<evidence type="ECO:0000313" key="5">
    <source>
        <dbReference type="EMBL" id="RLP69360.1"/>
    </source>
</evidence>
<evidence type="ECO:0000256" key="3">
    <source>
        <dbReference type="ARBA" id="ARBA00023163"/>
    </source>
</evidence>
<dbReference type="PRINTS" id="PR00040">
    <property type="entry name" value="HTHMERR"/>
</dbReference>
<dbReference type="Gene3D" id="1.10.1660.10">
    <property type="match status" value="1"/>
</dbReference>
<keyword evidence="1" id="KW-0805">Transcription regulation</keyword>
<dbReference type="PANTHER" id="PTHR30204:SF94">
    <property type="entry name" value="HEAVY METAL-DEPENDENT TRANSCRIPTIONAL REGULATOR HI_0293-RELATED"/>
    <property type="match status" value="1"/>
</dbReference>
<keyword evidence="2" id="KW-0238">DNA-binding</keyword>
<keyword evidence="3" id="KW-0804">Transcription</keyword>
<dbReference type="PANTHER" id="PTHR30204">
    <property type="entry name" value="REDOX-CYCLING DRUG-SENSING TRANSCRIPTIONAL ACTIVATOR SOXR"/>
    <property type="match status" value="1"/>
</dbReference>
<name>A0A3L6ZN91_9MICO</name>
<proteinExistence type="predicted"/>
<dbReference type="EMBL" id="RCUV01000013">
    <property type="protein sequence ID" value="RLP69360.1"/>
    <property type="molecule type" value="Genomic_DNA"/>
</dbReference>
<gene>
    <name evidence="5" type="ORF">D9V29_11590</name>
</gene>
<dbReference type="InterPro" id="IPR009061">
    <property type="entry name" value="DNA-bd_dom_put_sf"/>
</dbReference>
<dbReference type="SUPFAM" id="SSF46955">
    <property type="entry name" value="Putative DNA-binding domain"/>
    <property type="match status" value="1"/>
</dbReference>
<dbReference type="InterPro" id="IPR000551">
    <property type="entry name" value="MerR-type_HTH_dom"/>
</dbReference>
<evidence type="ECO:0000256" key="2">
    <source>
        <dbReference type="ARBA" id="ARBA00023125"/>
    </source>
</evidence>
<evidence type="ECO:0000313" key="6">
    <source>
        <dbReference type="Proteomes" id="UP000270299"/>
    </source>
</evidence>
<organism evidence="5 6">
    <name type="scientific">Mycetocola manganoxydans</name>
    <dbReference type="NCBI Taxonomy" id="699879"/>
    <lineage>
        <taxon>Bacteria</taxon>
        <taxon>Bacillati</taxon>
        <taxon>Actinomycetota</taxon>
        <taxon>Actinomycetes</taxon>
        <taxon>Micrococcales</taxon>
        <taxon>Microbacteriaceae</taxon>
        <taxon>Mycetocola</taxon>
    </lineage>
</organism>
<comment type="caution">
    <text evidence="5">The sequence shown here is derived from an EMBL/GenBank/DDBJ whole genome shotgun (WGS) entry which is preliminary data.</text>
</comment>
<evidence type="ECO:0000259" key="4">
    <source>
        <dbReference type="PROSITE" id="PS50937"/>
    </source>
</evidence>
<sequence>MLIGEVAAMTGVDSQTIRFYERQGLLPAPQREPNGYRRYDSVVISRLQFVRAAQAAGLTLAEIAGILRLRDVGETPCAHVSLLLHRKLDDVRARQRELAALAAELEQVIDTSQNLDPTDCVDANICHIIATSTGAPKAAQLLEAIEDRG</sequence>
<dbReference type="CDD" id="cd04770">
    <property type="entry name" value="HTH_HMRTR"/>
    <property type="match status" value="1"/>
</dbReference>
<feature type="domain" description="HTH merR-type" evidence="4">
    <location>
        <begin position="1"/>
        <end position="69"/>
    </location>
</feature>
<reference evidence="5 6" key="1">
    <citation type="submission" date="2018-10" db="EMBL/GenBank/DDBJ databases">
        <authorList>
            <person name="Li J."/>
        </authorList>
    </citation>
    <scope>NUCLEOTIDE SEQUENCE [LARGE SCALE GENOMIC DNA]</scope>
    <source>
        <strain evidence="5 6">CCTCC AB209002</strain>
    </source>
</reference>
<evidence type="ECO:0000256" key="1">
    <source>
        <dbReference type="ARBA" id="ARBA00023015"/>
    </source>
</evidence>
<dbReference type="GO" id="GO:0003700">
    <property type="term" value="F:DNA-binding transcription factor activity"/>
    <property type="evidence" value="ECO:0007669"/>
    <property type="project" value="InterPro"/>
</dbReference>
<dbReference type="GO" id="GO:0003677">
    <property type="term" value="F:DNA binding"/>
    <property type="evidence" value="ECO:0007669"/>
    <property type="project" value="UniProtKB-KW"/>
</dbReference>
<dbReference type="SMART" id="SM00422">
    <property type="entry name" value="HTH_MERR"/>
    <property type="match status" value="1"/>
</dbReference>
<accession>A0A3L6ZN91</accession>
<dbReference type="RefSeq" id="WP_121673491.1">
    <property type="nucleotide sequence ID" value="NZ_BMXM01000009.1"/>
</dbReference>
<dbReference type="InterPro" id="IPR047057">
    <property type="entry name" value="MerR_fam"/>
</dbReference>
<dbReference type="Pfam" id="PF13411">
    <property type="entry name" value="MerR_1"/>
    <property type="match status" value="1"/>
</dbReference>
<dbReference type="AlphaFoldDB" id="A0A3L6ZN91"/>
<dbReference type="PROSITE" id="PS50937">
    <property type="entry name" value="HTH_MERR_2"/>
    <property type="match status" value="1"/>
</dbReference>
<dbReference type="Proteomes" id="UP000270299">
    <property type="component" value="Unassembled WGS sequence"/>
</dbReference>
<keyword evidence="6" id="KW-1185">Reference proteome</keyword>
<dbReference type="OrthoDB" id="9802039at2"/>